<dbReference type="EMBL" id="HBGJ01018687">
    <property type="protein sequence ID" value="CAD9253616.1"/>
    <property type="molecule type" value="Transcribed_RNA"/>
</dbReference>
<evidence type="ECO:0000313" key="2">
    <source>
        <dbReference type="EMBL" id="CAD9253616.1"/>
    </source>
</evidence>
<feature type="chain" id="PRO_5030833592" description="UVR domain-containing protein" evidence="1">
    <location>
        <begin position="19"/>
        <end position="393"/>
    </location>
</feature>
<protein>
    <recommendedName>
        <fullName evidence="3">UVR domain-containing protein</fullName>
    </recommendedName>
</protein>
<dbReference type="AlphaFoldDB" id="A0A7S1U145"/>
<name>A0A7S1U145_9STRA</name>
<evidence type="ECO:0008006" key="3">
    <source>
        <dbReference type="Google" id="ProtNLM"/>
    </source>
</evidence>
<keyword evidence="1" id="KW-0732">Signal</keyword>
<feature type="signal peptide" evidence="1">
    <location>
        <begin position="1"/>
        <end position="18"/>
    </location>
</feature>
<reference evidence="2" key="1">
    <citation type="submission" date="2021-01" db="EMBL/GenBank/DDBJ databases">
        <authorList>
            <person name="Corre E."/>
            <person name="Pelletier E."/>
            <person name="Niang G."/>
            <person name="Scheremetjew M."/>
            <person name="Finn R."/>
            <person name="Kale V."/>
            <person name="Holt S."/>
            <person name="Cochrane G."/>
            <person name="Meng A."/>
            <person name="Brown T."/>
            <person name="Cohen L."/>
        </authorList>
    </citation>
    <scope>NUCLEOTIDE SEQUENCE</scope>
    <source>
        <strain evidence="2">CCMP2877</strain>
    </source>
</reference>
<proteinExistence type="predicted"/>
<accession>A0A7S1U145</accession>
<evidence type="ECO:0000256" key="1">
    <source>
        <dbReference type="SAM" id="SignalP"/>
    </source>
</evidence>
<organism evidence="2">
    <name type="scientific">Phaeomonas parva</name>
    <dbReference type="NCBI Taxonomy" id="124430"/>
    <lineage>
        <taxon>Eukaryota</taxon>
        <taxon>Sar</taxon>
        <taxon>Stramenopiles</taxon>
        <taxon>Ochrophyta</taxon>
        <taxon>Pinguiophyceae</taxon>
        <taxon>Pinguiochrysidales</taxon>
        <taxon>Pinguiochrysidaceae</taxon>
        <taxon>Phaeomonas</taxon>
    </lineage>
</organism>
<sequence>MAKAFAAAVLLLGWPVGGFDAPLRLVGRGTYSGMPSIFLGAADLTSIRKGDAVLPVPLEEGSNTLLGVGRELQRKTAIAVLTGRDGGLWDALPWDMWGVASLPKRQALEMLERESKDYPNIFRTLAAAMKETCGGAGFLACALEDDYRGAEEGKVKIGGAVIIARDARFGGAAATGLGSTRLVECYADEAIALAQGLGLQLTCETELFDGACVPVASATFDGKGVAITVNEAKLPEASEADGKPNLPPHKASLHPAWEVKHADDYFKLTLAEKRALLARSGADVPRRGRGEAALDSALLPLLDENVRRDVQLMKALRAGDMERVSELSQNRSERGSVKMQLESAVADEDYALAAELQAKLDVLDRCRADITQDEGSYDPYLDADPWYLDNLEM</sequence>
<gene>
    <name evidence="2" type="ORF">PPAR1163_LOCUS11983</name>
</gene>